<feature type="coiled-coil region" evidence="1">
    <location>
        <begin position="206"/>
        <end position="233"/>
    </location>
</feature>
<dbReference type="Proteomes" id="UP000001744">
    <property type="component" value="Unassembled WGS sequence"/>
</dbReference>
<keyword evidence="4" id="KW-1185">Reference proteome</keyword>
<evidence type="ECO:0000256" key="1">
    <source>
        <dbReference type="SAM" id="Coils"/>
    </source>
</evidence>
<dbReference type="InterPro" id="IPR018565">
    <property type="entry name" value="Nkp2/Cnl2"/>
</dbReference>
<dbReference type="PANTHER" id="PTHR28064">
    <property type="entry name" value="INNER KINETOCHORE SUBUNIT NKP2"/>
    <property type="match status" value="1"/>
</dbReference>
<organism evidence="2 4">
    <name type="scientific">Schizosaccharomyces japonicus (strain yFS275 / FY16936)</name>
    <name type="common">Fission yeast</name>
    <dbReference type="NCBI Taxonomy" id="402676"/>
    <lineage>
        <taxon>Eukaryota</taxon>
        <taxon>Fungi</taxon>
        <taxon>Dikarya</taxon>
        <taxon>Ascomycota</taxon>
        <taxon>Taphrinomycotina</taxon>
        <taxon>Schizosaccharomycetes</taxon>
        <taxon>Schizosaccharomycetales</taxon>
        <taxon>Schizosaccharomycetaceae</taxon>
        <taxon>Schizosaccharomyces</taxon>
    </lineage>
</organism>
<name>B6JVE2_SCHJY</name>
<keyword evidence="1" id="KW-0175">Coiled coil</keyword>
<proteinExistence type="predicted"/>
<protein>
    <submittedName>
        <fullName evidence="2">Centromere localized protein Cnl2</fullName>
    </submittedName>
</protein>
<evidence type="ECO:0000313" key="4">
    <source>
        <dbReference type="Proteomes" id="UP000001744"/>
    </source>
</evidence>
<gene>
    <name evidence="3" type="primary">cnl2</name>
    <name evidence="2" type="ORF">SJAG_00350</name>
</gene>
<dbReference type="HOGENOM" id="CLU_980577_0_0_1"/>
<dbReference type="STRING" id="402676.B6JVE2"/>
<dbReference type="PANTHER" id="PTHR28064:SF1">
    <property type="entry name" value="INNER KINETOCHORE SUBUNIT NKP2"/>
    <property type="match status" value="1"/>
</dbReference>
<evidence type="ECO:0000313" key="2">
    <source>
        <dbReference type="EMBL" id="EEB05343.1"/>
    </source>
</evidence>
<dbReference type="GeneID" id="7049663"/>
<dbReference type="OrthoDB" id="2311687at2759"/>
<dbReference type="RefSeq" id="XP_002171636.1">
    <property type="nucleotide sequence ID" value="XM_002171600.1"/>
</dbReference>
<evidence type="ECO:0000313" key="3">
    <source>
        <dbReference type="JaponicusDB" id="SJAG_00350"/>
    </source>
</evidence>
<dbReference type="Pfam" id="PF09447">
    <property type="entry name" value="Cnl2_NKP2"/>
    <property type="match status" value="1"/>
</dbReference>
<dbReference type="VEuPathDB" id="FungiDB:SJAG_00350"/>
<reference evidence="2 4" key="1">
    <citation type="journal article" date="2011" name="Science">
        <title>Comparative functional genomics of the fission yeasts.</title>
        <authorList>
            <person name="Rhind N."/>
            <person name="Chen Z."/>
            <person name="Yassour M."/>
            <person name="Thompson D.A."/>
            <person name="Haas B.J."/>
            <person name="Habib N."/>
            <person name="Wapinski I."/>
            <person name="Roy S."/>
            <person name="Lin M.F."/>
            <person name="Heiman D.I."/>
            <person name="Young S.K."/>
            <person name="Furuya K."/>
            <person name="Guo Y."/>
            <person name="Pidoux A."/>
            <person name="Chen H.M."/>
            <person name="Robbertse B."/>
            <person name="Goldberg J.M."/>
            <person name="Aoki K."/>
            <person name="Bayne E.H."/>
            <person name="Berlin A.M."/>
            <person name="Desjardins C.A."/>
            <person name="Dobbs E."/>
            <person name="Dukaj L."/>
            <person name="Fan L."/>
            <person name="FitzGerald M.G."/>
            <person name="French C."/>
            <person name="Gujja S."/>
            <person name="Hansen K."/>
            <person name="Keifenheim D."/>
            <person name="Levin J.Z."/>
            <person name="Mosher R.A."/>
            <person name="Mueller C.A."/>
            <person name="Pfiffner J."/>
            <person name="Priest M."/>
            <person name="Russ C."/>
            <person name="Smialowska A."/>
            <person name="Swoboda P."/>
            <person name="Sykes S.M."/>
            <person name="Vaughn M."/>
            <person name="Vengrova S."/>
            <person name="Yoder R."/>
            <person name="Zeng Q."/>
            <person name="Allshire R."/>
            <person name="Baulcombe D."/>
            <person name="Birren B.W."/>
            <person name="Brown W."/>
            <person name="Ekwall K."/>
            <person name="Kellis M."/>
            <person name="Leatherwood J."/>
            <person name="Levin H."/>
            <person name="Margalit H."/>
            <person name="Martienssen R."/>
            <person name="Nieduszynski C.A."/>
            <person name="Spatafora J.W."/>
            <person name="Friedman N."/>
            <person name="Dalgaard J.Z."/>
            <person name="Baumann P."/>
            <person name="Niki H."/>
            <person name="Regev A."/>
            <person name="Nusbaum C."/>
        </authorList>
    </citation>
    <scope>NUCLEOTIDE SEQUENCE [LARGE SCALE GENOMIC DNA]</scope>
    <source>
        <strain evidence="4">yFS275 / FY16936</strain>
    </source>
</reference>
<sequence length="284" mass="31811">MEKQILEEFLLLNEEWPSVVTEEEWRKLFPRRNREDPIVRQIYDHCVRVRKKRLEKVRSSIDIEAVVVGQAERKRYLMKQKLESHYSDRLPSQEQQSPLVDSFVKPYGRGTSHSGAISPAAVPIEMAAAAPGSIREEVDQELTPPGVKDLSRPLEHNQRAPIGEDVLPSDLAAAPTSHAGPIPAVAVATEFCRPTEQKPLTVDQMVSRLSLALQGAEQQLSLLEHEAQRVSERVSSSVSVLESAIAEFADSSAGQYFLKRTQKILASFTKDLATAKVRQLRSQR</sequence>
<dbReference type="EMBL" id="KE651166">
    <property type="protein sequence ID" value="EEB05343.1"/>
    <property type="molecule type" value="Genomic_DNA"/>
</dbReference>
<dbReference type="JaponicusDB" id="SJAG_00350">
    <property type="gene designation" value="cnl2"/>
</dbReference>
<dbReference type="GO" id="GO:0000776">
    <property type="term" value="C:kinetochore"/>
    <property type="evidence" value="ECO:0007669"/>
    <property type="project" value="InterPro"/>
</dbReference>
<dbReference type="AlphaFoldDB" id="B6JVE2"/>
<accession>B6JVE2</accession>
<dbReference type="eggNOG" id="ENOG502R7FC">
    <property type="taxonomic scope" value="Eukaryota"/>
</dbReference>